<dbReference type="GO" id="GO:0005739">
    <property type="term" value="C:mitochondrion"/>
    <property type="evidence" value="ECO:0007669"/>
    <property type="project" value="TreeGrafter"/>
</dbReference>
<dbReference type="GO" id="GO:0004592">
    <property type="term" value="F:pantoate-beta-alanine ligase activity"/>
    <property type="evidence" value="ECO:0007669"/>
    <property type="project" value="UniProtKB-EC"/>
</dbReference>
<dbReference type="InterPro" id="IPR042176">
    <property type="entry name" value="Pantoate_ligase_C"/>
</dbReference>
<comment type="catalytic activity">
    <reaction evidence="16">
        <text>(6R)-5,10-methylene-5,6,7,8-tetrahydrofolate + 3-methyl-2-oxobutanoate + H2O = 2-dehydropantoate + (6S)-5,6,7,8-tetrahydrofolate</text>
        <dbReference type="Rhea" id="RHEA:11824"/>
        <dbReference type="ChEBI" id="CHEBI:11561"/>
        <dbReference type="ChEBI" id="CHEBI:11851"/>
        <dbReference type="ChEBI" id="CHEBI:15377"/>
        <dbReference type="ChEBI" id="CHEBI:15636"/>
        <dbReference type="ChEBI" id="CHEBI:57453"/>
        <dbReference type="EC" id="2.1.2.11"/>
    </reaction>
</comment>
<gene>
    <name evidence="20" type="ORF">Vbra_16581</name>
</gene>
<protein>
    <recommendedName>
        <fullName evidence="8">Pantoate--beta-alanine ligase</fullName>
        <ecNumber evidence="7">2.1.2.11</ecNumber>
        <ecNumber evidence="6">6.3.2.1</ecNumber>
    </recommendedName>
    <alternativeName>
        <fullName evidence="14">Pantoate-activating enzyme</fullName>
    </alternativeName>
    <alternativeName>
        <fullName evidence="13">Pantothenate synthetase</fullName>
    </alternativeName>
</protein>
<dbReference type="GO" id="GO:0015940">
    <property type="term" value="P:pantothenate biosynthetic process"/>
    <property type="evidence" value="ECO:0007669"/>
    <property type="project" value="UniProtKB-UniPathway"/>
</dbReference>
<keyword evidence="12" id="KW-0560">Oxidoreductase</keyword>
<reference evidence="20 21" key="1">
    <citation type="submission" date="2014-11" db="EMBL/GenBank/DDBJ databases">
        <authorList>
            <person name="Zhu J."/>
            <person name="Qi W."/>
            <person name="Song R."/>
        </authorList>
    </citation>
    <scope>NUCLEOTIDE SEQUENCE [LARGE SCALE GENOMIC DNA]</scope>
</reference>
<organism evidence="20 21">
    <name type="scientific">Vitrella brassicaformis (strain CCMP3155)</name>
    <dbReference type="NCBI Taxonomy" id="1169540"/>
    <lineage>
        <taxon>Eukaryota</taxon>
        <taxon>Sar</taxon>
        <taxon>Alveolata</taxon>
        <taxon>Colpodellida</taxon>
        <taxon>Vitrellaceae</taxon>
        <taxon>Vitrella</taxon>
    </lineage>
</organism>
<dbReference type="GO" id="GO:0003864">
    <property type="term" value="F:3-methyl-2-oxobutanoate hydroxymethyltransferase activity"/>
    <property type="evidence" value="ECO:0007669"/>
    <property type="project" value="UniProtKB-EC"/>
</dbReference>
<dbReference type="Proteomes" id="UP000041254">
    <property type="component" value="Unassembled WGS sequence"/>
</dbReference>
<evidence type="ECO:0000256" key="8">
    <source>
        <dbReference type="ARBA" id="ARBA00015647"/>
    </source>
</evidence>
<feature type="region of interest" description="Disordered" evidence="17">
    <location>
        <begin position="639"/>
        <end position="677"/>
    </location>
</feature>
<dbReference type="Gene3D" id="3.20.20.60">
    <property type="entry name" value="Phosphoenolpyruvate-binding domains"/>
    <property type="match status" value="1"/>
</dbReference>
<evidence type="ECO:0000256" key="2">
    <source>
        <dbReference type="ARBA" id="ARBA00005033"/>
    </source>
</evidence>
<evidence type="ECO:0000256" key="7">
    <source>
        <dbReference type="ARBA" id="ARBA00012618"/>
    </source>
</evidence>
<proteinExistence type="inferred from homology"/>
<dbReference type="Pfam" id="PF02548">
    <property type="entry name" value="Pantoate_transf"/>
    <property type="match status" value="1"/>
</dbReference>
<evidence type="ECO:0000313" key="20">
    <source>
        <dbReference type="EMBL" id="CEM20945.1"/>
    </source>
</evidence>
<dbReference type="Pfam" id="PF02558">
    <property type="entry name" value="ApbA"/>
    <property type="match status" value="1"/>
</dbReference>
<feature type="domain" description="Ketopantoate reductase N-terminal" evidence="18">
    <location>
        <begin position="325"/>
        <end position="485"/>
    </location>
</feature>
<dbReference type="SUPFAM" id="SSF52374">
    <property type="entry name" value="Nucleotidylyl transferase"/>
    <property type="match status" value="1"/>
</dbReference>
<keyword evidence="9" id="KW-0566">Pantothenate biosynthesis</keyword>
<feature type="compositionally biased region" description="Low complexity" evidence="17">
    <location>
        <begin position="664"/>
        <end position="677"/>
    </location>
</feature>
<dbReference type="FunFam" id="1.10.1040.10:FF:000017">
    <property type="entry name" value="2-dehydropantoate 2-reductase"/>
    <property type="match status" value="1"/>
</dbReference>
<dbReference type="InterPro" id="IPR040442">
    <property type="entry name" value="Pyrv_kinase-like_dom_sf"/>
</dbReference>
<comment type="catalytic activity">
    <reaction evidence="15">
        <text>(R)-pantoate + beta-alanine + ATP = (R)-pantothenate + AMP + diphosphate + H(+)</text>
        <dbReference type="Rhea" id="RHEA:10912"/>
        <dbReference type="ChEBI" id="CHEBI:15378"/>
        <dbReference type="ChEBI" id="CHEBI:15980"/>
        <dbReference type="ChEBI" id="CHEBI:29032"/>
        <dbReference type="ChEBI" id="CHEBI:30616"/>
        <dbReference type="ChEBI" id="CHEBI:33019"/>
        <dbReference type="ChEBI" id="CHEBI:57966"/>
        <dbReference type="ChEBI" id="CHEBI:456215"/>
        <dbReference type="EC" id="6.3.2.1"/>
    </reaction>
</comment>
<name>A0A0G4FZ92_VITBC</name>
<evidence type="ECO:0000256" key="6">
    <source>
        <dbReference type="ARBA" id="ARBA00012219"/>
    </source>
</evidence>
<dbReference type="Gene3D" id="3.40.50.720">
    <property type="entry name" value="NAD(P)-binding Rossmann-like Domain"/>
    <property type="match status" value="1"/>
</dbReference>
<dbReference type="SUPFAM" id="SSF51735">
    <property type="entry name" value="NAD(P)-binding Rossmann-fold domains"/>
    <property type="match status" value="1"/>
</dbReference>
<dbReference type="PANTHER" id="PTHR20881">
    <property type="entry name" value="3-METHYL-2-OXOBUTANOATE HYDROXYMETHYLTRANSFERASE"/>
    <property type="match status" value="1"/>
</dbReference>
<feature type="domain" description="Ketopantoate reductase C-terminal" evidence="19">
    <location>
        <begin position="513"/>
        <end position="637"/>
    </location>
</feature>
<dbReference type="EC" id="2.1.2.11" evidence="7"/>
<evidence type="ECO:0000256" key="5">
    <source>
        <dbReference type="ARBA" id="ARBA00009256"/>
    </source>
</evidence>
<dbReference type="Pfam" id="PF08546">
    <property type="entry name" value="ApbA_C"/>
    <property type="match status" value="1"/>
</dbReference>
<dbReference type="FunFam" id="3.20.20.60:FF:000003">
    <property type="entry name" value="3-methyl-2-oxobutanoate hydroxymethyltransferase"/>
    <property type="match status" value="1"/>
</dbReference>
<dbReference type="NCBIfam" id="TIGR00018">
    <property type="entry name" value="panC"/>
    <property type="match status" value="1"/>
</dbReference>
<dbReference type="HAMAP" id="MF_00158">
    <property type="entry name" value="PanC"/>
    <property type="match status" value="1"/>
</dbReference>
<dbReference type="SUPFAM" id="SSF48179">
    <property type="entry name" value="6-phosphogluconate dehydrogenase C-terminal domain-like"/>
    <property type="match status" value="1"/>
</dbReference>
<evidence type="ECO:0000259" key="19">
    <source>
        <dbReference type="Pfam" id="PF08546"/>
    </source>
</evidence>
<dbReference type="InterPro" id="IPR036291">
    <property type="entry name" value="NAD(P)-bd_dom_sf"/>
</dbReference>
<dbReference type="PANTHER" id="PTHR20881:SF0">
    <property type="entry name" value="3-METHYL-2-OXOBUTANOATE HYDROXYMETHYLTRANSFERASE"/>
    <property type="match status" value="1"/>
</dbReference>
<dbReference type="GO" id="GO:0008677">
    <property type="term" value="F:2-dehydropantoate 2-reductase activity"/>
    <property type="evidence" value="ECO:0007669"/>
    <property type="project" value="InterPro"/>
</dbReference>
<evidence type="ECO:0000256" key="16">
    <source>
        <dbReference type="ARBA" id="ARBA00049172"/>
    </source>
</evidence>
<dbReference type="AlphaFoldDB" id="A0A0G4FZ92"/>
<dbReference type="InParanoid" id="A0A0G4FZ92"/>
<evidence type="ECO:0000256" key="9">
    <source>
        <dbReference type="ARBA" id="ARBA00022655"/>
    </source>
</evidence>
<dbReference type="InterPro" id="IPR003721">
    <property type="entry name" value="Pantoate_ligase"/>
</dbReference>
<evidence type="ECO:0000313" key="21">
    <source>
        <dbReference type="Proteomes" id="UP000041254"/>
    </source>
</evidence>
<dbReference type="Pfam" id="PF02569">
    <property type="entry name" value="Pantoate_ligase"/>
    <property type="match status" value="1"/>
</dbReference>
<dbReference type="Gene3D" id="1.10.1040.10">
    <property type="entry name" value="N-(1-d-carboxylethyl)-l-norvaline Dehydrogenase, domain 2"/>
    <property type="match status" value="1"/>
</dbReference>
<evidence type="ECO:0000256" key="11">
    <source>
        <dbReference type="ARBA" id="ARBA00022857"/>
    </source>
</evidence>
<dbReference type="NCBIfam" id="TIGR00222">
    <property type="entry name" value="panB"/>
    <property type="match status" value="1"/>
</dbReference>
<dbReference type="InterPro" id="IPR003710">
    <property type="entry name" value="ApbA"/>
</dbReference>
<dbReference type="InterPro" id="IPR015813">
    <property type="entry name" value="Pyrv/PenolPyrv_kinase-like_dom"/>
</dbReference>
<dbReference type="NCBIfam" id="TIGR00745">
    <property type="entry name" value="apbA_panE"/>
    <property type="match status" value="1"/>
</dbReference>
<dbReference type="NCBIfam" id="NF001452">
    <property type="entry name" value="PRK00311.1"/>
    <property type="match status" value="1"/>
</dbReference>
<evidence type="ECO:0000259" key="18">
    <source>
        <dbReference type="Pfam" id="PF02558"/>
    </source>
</evidence>
<evidence type="ECO:0000256" key="14">
    <source>
        <dbReference type="ARBA" id="ARBA00032806"/>
    </source>
</evidence>
<feature type="compositionally biased region" description="Pro residues" evidence="17">
    <location>
        <begin position="644"/>
        <end position="656"/>
    </location>
</feature>
<sequence>MGGVRTLYASGGGGVKSLKMRDLLRKKKERRKITVITAYDFIGAQVANSAMLDCILVGDSLANVVLGHARTNQIGMDEMLYHCKSVTRGNSRCFVIGDMPFGSYSTVDRAVQNAIRFVNEGGVAAVKIEGPMYEQIKAVSQLTPVVGHTGVLPQTAENFLARGKTAKDAQYLVEEAQALEAAGCCMIVLEKVCSEVAEEISRRLTIPTIGIGAGPHCDGQVLVWHDVLGLQSPGSLSLKFVRRFGDGWRQTAKAVEEYATAVERETFPHPQHNSFLMDPGERDAFIRWTEGEPLSPADVVVDQGGEPALSASGVGGMVAGGLKRVLVIGSGGMASLVAYMLATKGDVAVTVATRWQQQASAISSGGGLSCVDPLGNPHGPPVTLDVVTDDTTLPQGAFDLAIILIKSADTERAAKLARRAVRPDGCVLSLQNGLDAPLELKKAFKGRDGPKLLLGTTTNGALVRAGDEGRVWRMGEGETVIGAAERKDEACVERVRDLLNAAALTTRTVRSQDVLETIWHKLAINAVVNPLTALYGVNNGALTRPHFEPLISQIAQEVSEVGRARGIRLPEGSNLVKVVQRAAETTAANTSSMRTDVENRLPTEISAICGAIASEARKVGLSAPVNEMLVHLIKALEEQRQTTPPAPASPPLPPQPTAAKETHAALAPTAAATSPPMATRVCKTPSELMGVRSTLPASARVAFVPFLGGLHDGHMALLDEASRRGDRVWTSLFLNQLQFQSAKDFETYPMRLDEDIAKLRDRNVEVIFTPNVQDIYPTAEDSFPARVDFAGIEAVDGEGKERPGFFRGIGTVLTKFFAWTRPSVVVFGQKDFLQTVIVRKLCAEFFPDVEVAVVPTVREKDGLAFASRNARLTPEERKRAPLIYQTLQAVEAQHRRGERDAGVLTEAGRVFAASHGLSVDYITVCDLYTGKAADVLQPTKSYCVAIGASVGPSCRLVDNIVLEAPKGDSAQQRQQQSGWMASWLGAGK</sequence>
<dbReference type="InterPro" id="IPR013752">
    <property type="entry name" value="KPA_reductase"/>
</dbReference>
<dbReference type="OrthoDB" id="425211at2759"/>
<comment type="similarity">
    <text evidence="3">Belongs to the ketopantoate reductase family.</text>
</comment>
<evidence type="ECO:0000256" key="4">
    <source>
        <dbReference type="ARBA" id="ARBA00008676"/>
    </source>
</evidence>
<dbReference type="SUPFAM" id="SSF51621">
    <property type="entry name" value="Phosphoenolpyruvate/pyruvate domain"/>
    <property type="match status" value="1"/>
</dbReference>
<accession>A0A0G4FZ92</accession>
<dbReference type="InterPro" id="IPR014729">
    <property type="entry name" value="Rossmann-like_a/b/a_fold"/>
</dbReference>
<keyword evidence="10" id="KW-0808">Transferase</keyword>
<evidence type="ECO:0000256" key="17">
    <source>
        <dbReference type="SAM" id="MobiDB-lite"/>
    </source>
</evidence>
<dbReference type="InterPro" id="IPR008927">
    <property type="entry name" value="6-PGluconate_DH-like_C_sf"/>
</dbReference>
<dbReference type="Gene3D" id="3.30.1300.10">
    <property type="entry name" value="Pantoate-beta-alanine ligase, C-terminal domain"/>
    <property type="match status" value="1"/>
</dbReference>
<dbReference type="InterPro" id="IPR013332">
    <property type="entry name" value="KPR_N"/>
</dbReference>
<comment type="similarity">
    <text evidence="5">Belongs to the pantothenate synthetase family.</text>
</comment>
<evidence type="ECO:0000256" key="12">
    <source>
        <dbReference type="ARBA" id="ARBA00023002"/>
    </source>
</evidence>
<comment type="pathway">
    <text evidence="1">Cofactor biosynthesis; (R)-pantothenate biosynthesis; (R)-pantothenate from (R)-pantoate and beta-alanine: step 1/1.</text>
</comment>
<dbReference type="UniPathway" id="UPA00028">
    <property type="reaction ID" value="UER00003"/>
</dbReference>
<comment type="pathway">
    <text evidence="2">Cofactor biosynthesis; (R)-pantothenate biosynthesis; (R)-pantoate from 3-methyl-2-oxobutanoate: step 1/2.</text>
</comment>
<dbReference type="GO" id="GO:0000287">
    <property type="term" value="F:magnesium ion binding"/>
    <property type="evidence" value="ECO:0007669"/>
    <property type="project" value="TreeGrafter"/>
</dbReference>
<dbReference type="PhylomeDB" id="A0A0G4FZ92"/>
<evidence type="ECO:0000256" key="13">
    <source>
        <dbReference type="ARBA" id="ARBA00029902"/>
    </source>
</evidence>
<dbReference type="Gene3D" id="3.40.50.620">
    <property type="entry name" value="HUPs"/>
    <property type="match status" value="1"/>
</dbReference>
<dbReference type="InterPro" id="IPR003700">
    <property type="entry name" value="Pantoate_hydroxy_MeTrfase"/>
</dbReference>
<keyword evidence="11" id="KW-0521">NADP</keyword>
<keyword evidence="21" id="KW-1185">Reference proteome</keyword>
<evidence type="ECO:0000256" key="15">
    <source>
        <dbReference type="ARBA" id="ARBA00048258"/>
    </source>
</evidence>
<evidence type="ECO:0000256" key="1">
    <source>
        <dbReference type="ARBA" id="ARBA00004990"/>
    </source>
</evidence>
<comment type="similarity">
    <text evidence="4">Belongs to the PanB family.</text>
</comment>
<dbReference type="EMBL" id="CDMY01000531">
    <property type="protein sequence ID" value="CEM20945.1"/>
    <property type="molecule type" value="Genomic_DNA"/>
</dbReference>
<evidence type="ECO:0000256" key="10">
    <source>
        <dbReference type="ARBA" id="ARBA00022679"/>
    </source>
</evidence>
<dbReference type="CDD" id="cd06557">
    <property type="entry name" value="KPHMT-like"/>
    <property type="match status" value="1"/>
</dbReference>
<dbReference type="InterPro" id="IPR013328">
    <property type="entry name" value="6PGD_dom2"/>
</dbReference>
<dbReference type="STRING" id="1169540.A0A0G4FZ92"/>
<dbReference type="HAMAP" id="MF_00156">
    <property type="entry name" value="PanB"/>
    <property type="match status" value="1"/>
</dbReference>
<dbReference type="VEuPathDB" id="CryptoDB:Vbra_16581"/>
<dbReference type="OMA" id="MIMEMVL"/>
<evidence type="ECO:0000256" key="3">
    <source>
        <dbReference type="ARBA" id="ARBA00007870"/>
    </source>
</evidence>
<dbReference type="EC" id="6.3.2.1" evidence="6"/>